<dbReference type="EMBL" id="JBGEHV010000072">
    <property type="protein sequence ID" value="MEY8042972.1"/>
    <property type="molecule type" value="Genomic_DNA"/>
</dbReference>
<accession>A0ABV4CRZ0</accession>
<reference evidence="1 2" key="1">
    <citation type="submission" date="2024-08" db="EMBL/GenBank/DDBJ databases">
        <title>Genome mining of Saccharopolyspora cebuensis PGLac3 from Nigerian medicinal plant.</title>
        <authorList>
            <person name="Ezeobiora C.E."/>
            <person name="Igbokwe N.H."/>
            <person name="Amin D.H."/>
            <person name="Mendie U.E."/>
        </authorList>
    </citation>
    <scope>NUCLEOTIDE SEQUENCE [LARGE SCALE GENOMIC DNA]</scope>
    <source>
        <strain evidence="1 2">PGLac3</strain>
    </source>
</reference>
<dbReference type="RefSeq" id="WP_345359410.1">
    <property type="nucleotide sequence ID" value="NZ_BAABII010000004.1"/>
</dbReference>
<comment type="caution">
    <text evidence="1">The sequence shown here is derived from an EMBL/GenBank/DDBJ whole genome shotgun (WGS) entry which is preliminary data.</text>
</comment>
<protein>
    <submittedName>
        <fullName evidence="1">DUF6493 family protein</fullName>
    </submittedName>
</protein>
<gene>
    <name evidence="1" type="ORF">AB8O55_26490</name>
</gene>
<name>A0ABV4CRZ0_9PSEU</name>
<evidence type="ECO:0000313" key="2">
    <source>
        <dbReference type="Proteomes" id="UP001564626"/>
    </source>
</evidence>
<sequence>MKLLELVEAADFDGVLRALPDLPPEERDTACGDRLLAARTTAEQDSTWAIGWGIEKKQTWLAATLGCGIAPGTAADLLIPFRAVPDGGRWLPAVADLHPVAWRTELVERLRDGAHNHDDHWFPVVEHIVDTTGMPMPTCDAFLTAWLAKHISLPNTYFPAPDEDVLAGLRADERTASLLPLALERPGVDVRAWLRRFVRFAAEGLVDRGVLLRRIMADLVRDAQAENRFLARVNVGQFELLALTAEERVALADDLAAIVDAQLTRLFDDGTRTETEPALTYLRALLPTPADNAPRTREHLALLDRSLPVATHAQEVLIGLDGAGLLAPEDFSESCRRVLPRPEKKLVRAQLTWLDRVAKREPERVDQVVRDAALTFHNHEPVLQERALALVGRHLRKAGDAVLPELRTAAGALGASLAPRAAELLGSEDTTEPYVEVLPPVPEPQPVPGPLGTPLDVAEEVAAVIADNWDVVPFERALDGLVRHAARDRAALAAALEPVVRRDPRSIGGTQSDVYDVARFVRGDEPREWAVQSRDHWAYRYNFGDDNQAKAMLAARLVEAMRIVESGAQPFLLAVPTLSTGALDAGVLVERVAECERLDVIPAEVDFGQALLRVTPTADEQVLRAAEELRSDAGRRLARWLRDGGLPHQDSTPPWWADFDVAKDETSYRERWCDAAHPGVEPEPPLPPVAADLVGPKARAGEGPPAPFWVAQLPHHRDELAARGYLEGLGYGVRRWPRLLPHLAESGGPAGFAVHCAVARSMATTFEQDRTATVDALLVLAAREQLDAGLLGKQLAVLLRGLGMANRVHETLRAAAETGAHRTTWTILGAALPGLLTSTPVRGAGPLLALATECAARCGATGELPAVTELAARKGSSQLLKNARALRDVLS</sequence>
<proteinExistence type="predicted"/>
<organism evidence="1 2">
    <name type="scientific">Saccharopolyspora cebuensis</name>
    <dbReference type="NCBI Taxonomy" id="418759"/>
    <lineage>
        <taxon>Bacteria</taxon>
        <taxon>Bacillati</taxon>
        <taxon>Actinomycetota</taxon>
        <taxon>Actinomycetes</taxon>
        <taxon>Pseudonocardiales</taxon>
        <taxon>Pseudonocardiaceae</taxon>
        <taxon>Saccharopolyspora</taxon>
    </lineage>
</organism>
<dbReference type="Proteomes" id="UP001564626">
    <property type="component" value="Unassembled WGS sequence"/>
</dbReference>
<keyword evidence="2" id="KW-1185">Reference proteome</keyword>
<evidence type="ECO:0000313" key="1">
    <source>
        <dbReference type="EMBL" id="MEY8042972.1"/>
    </source>
</evidence>